<dbReference type="AlphaFoldDB" id="A0A419V4P9"/>
<gene>
    <name evidence="1" type="ORF">ATL39_1793</name>
</gene>
<evidence type="ECO:0000313" key="2">
    <source>
        <dbReference type="Proteomes" id="UP000285120"/>
    </source>
</evidence>
<reference evidence="1 2" key="1">
    <citation type="submission" date="2018-09" db="EMBL/GenBank/DDBJ databases">
        <title>Genomic Encyclopedia of Archaeal and Bacterial Type Strains, Phase II (KMG-II): from individual species to whole genera.</title>
        <authorList>
            <person name="Goeker M."/>
        </authorList>
    </citation>
    <scope>NUCLEOTIDE SEQUENCE [LARGE SCALE GENOMIC DNA]</scope>
    <source>
        <strain evidence="1 2">DSM 17008</strain>
    </source>
</reference>
<name>A0A419V4P9_9BACL</name>
<dbReference type="EMBL" id="RAPK01000008">
    <property type="protein sequence ID" value="RKD73497.1"/>
    <property type="molecule type" value="Genomic_DNA"/>
</dbReference>
<comment type="caution">
    <text evidence="1">The sequence shown here is derived from an EMBL/GenBank/DDBJ whole genome shotgun (WGS) entry which is preliminary data.</text>
</comment>
<protein>
    <submittedName>
        <fullName evidence="1">Uncharacterized protein</fullName>
    </submittedName>
</protein>
<dbReference type="Proteomes" id="UP000285120">
    <property type="component" value="Unassembled WGS sequence"/>
</dbReference>
<accession>A0A419V4P9</accession>
<organism evidence="1 2">
    <name type="scientific">Sinobaca qinghaiensis</name>
    <dbReference type="NCBI Taxonomy" id="342944"/>
    <lineage>
        <taxon>Bacteria</taxon>
        <taxon>Bacillati</taxon>
        <taxon>Bacillota</taxon>
        <taxon>Bacilli</taxon>
        <taxon>Bacillales</taxon>
        <taxon>Sporolactobacillaceae</taxon>
        <taxon>Sinobaca</taxon>
    </lineage>
</organism>
<proteinExistence type="predicted"/>
<keyword evidence="2" id="KW-1185">Reference proteome</keyword>
<evidence type="ECO:0000313" key="1">
    <source>
        <dbReference type="EMBL" id="RKD73497.1"/>
    </source>
</evidence>
<sequence length="64" mass="7676">MIFKIEKQYLKVKKTAGFSIRGGRLFRLFSSVFCEIRDVYILDNKKENQKEEDKNKCIQKPVYI</sequence>